<gene>
    <name evidence="8" type="ORF">AMJ44_11770</name>
</gene>
<evidence type="ECO:0000256" key="6">
    <source>
        <dbReference type="ARBA" id="ARBA00023014"/>
    </source>
</evidence>
<dbReference type="SUPFAM" id="SSF102114">
    <property type="entry name" value="Radical SAM enzymes"/>
    <property type="match status" value="1"/>
</dbReference>
<feature type="domain" description="Radical SAM core" evidence="7">
    <location>
        <begin position="75"/>
        <end position="221"/>
    </location>
</feature>
<dbReference type="PATRIC" id="fig|1703775.3.peg.1353"/>
<dbReference type="GO" id="GO:0051539">
    <property type="term" value="F:4 iron, 4 sulfur cluster binding"/>
    <property type="evidence" value="ECO:0007669"/>
    <property type="project" value="UniProtKB-KW"/>
</dbReference>
<comment type="cofactor">
    <cofactor evidence="1">
        <name>[4Fe-4S] cluster</name>
        <dbReference type="ChEBI" id="CHEBI:49883"/>
    </cofactor>
</comment>
<protein>
    <submittedName>
        <fullName evidence="8">Radical SAM protein</fullName>
    </submittedName>
</protein>
<evidence type="ECO:0000256" key="5">
    <source>
        <dbReference type="ARBA" id="ARBA00023004"/>
    </source>
</evidence>
<keyword evidence="5" id="KW-0408">Iron</keyword>
<evidence type="ECO:0000313" key="9">
    <source>
        <dbReference type="Proteomes" id="UP000051861"/>
    </source>
</evidence>
<proteinExistence type="predicted"/>
<dbReference type="InterPro" id="IPR058240">
    <property type="entry name" value="rSAM_sf"/>
</dbReference>
<dbReference type="Pfam" id="PF04055">
    <property type="entry name" value="Radical_SAM"/>
    <property type="match status" value="1"/>
</dbReference>
<dbReference type="GO" id="GO:0046872">
    <property type="term" value="F:metal ion binding"/>
    <property type="evidence" value="ECO:0007669"/>
    <property type="project" value="UniProtKB-KW"/>
</dbReference>
<dbReference type="EMBL" id="LIZX01000155">
    <property type="protein sequence ID" value="KPJ64953.1"/>
    <property type="molecule type" value="Genomic_DNA"/>
</dbReference>
<dbReference type="AlphaFoldDB" id="A0A0S7XSA1"/>
<feature type="non-terminal residue" evidence="8">
    <location>
        <position position="221"/>
    </location>
</feature>
<keyword evidence="3" id="KW-0949">S-adenosyl-L-methionine</keyword>
<dbReference type="PROSITE" id="PS51918">
    <property type="entry name" value="RADICAL_SAM"/>
    <property type="match status" value="1"/>
</dbReference>
<dbReference type="PANTHER" id="PTHR30352:SF5">
    <property type="entry name" value="PYRUVATE FORMATE-LYASE 1-ACTIVATING ENZYME"/>
    <property type="match status" value="1"/>
</dbReference>
<keyword evidence="4" id="KW-0479">Metal-binding</keyword>
<reference evidence="8 9" key="1">
    <citation type="journal article" date="2015" name="Microbiome">
        <title>Genomic resolution of linkages in carbon, nitrogen, and sulfur cycling among widespread estuary sediment bacteria.</title>
        <authorList>
            <person name="Baker B.J."/>
            <person name="Lazar C.S."/>
            <person name="Teske A.P."/>
            <person name="Dick G.J."/>
        </authorList>
    </citation>
    <scope>NUCLEOTIDE SEQUENCE [LARGE SCALE GENOMIC DNA]</scope>
    <source>
        <strain evidence="8">DG_54_3</strain>
    </source>
</reference>
<dbReference type="GO" id="GO:0003824">
    <property type="term" value="F:catalytic activity"/>
    <property type="evidence" value="ECO:0007669"/>
    <property type="project" value="InterPro"/>
</dbReference>
<dbReference type="InterPro" id="IPR034457">
    <property type="entry name" value="Organic_radical-activating"/>
</dbReference>
<evidence type="ECO:0000256" key="3">
    <source>
        <dbReference type="ARBA" id="ARBA00022691"/>
    </source>
</evidence>
<accession>A0A0S7XSA1</accession>
<evidence type="ECO:0000256" key="1">
    <source>
        <dbReference type="ARBA" id="ARBA00001966"/>
    </source>
</evidence>
<dbReference type="InterPro" id="IPR027596">
    <property type="entry name" value="AmmeMemoSam_rS"/>
</dbReference>
<dbReference type="PANTHER" id="PTHR30352">
    <property type="entry name" value="PYRUVATE FORMATE-LYASE-ACTIVATING ENZYME"/>
    <property type="match status" value="1"/>
</dbReference>
<keyword evidence="6" id="KW-0411">Iron-sulfur</keyword>
<dbReference type="SFLD" id="SFLDG01101">
    <property type="entry name" value="Uncharacterised_Radical_SAM_Su"/>
    <property type="match status" value="1"/>
</dbReference>
<evidence type="ECO:0000313" key="8">
    <source>
        <dbReference type="EMBL" id="KPJ64953.1"/>
    </source>
</evidence>
<evidence type="ECO:0000256" key="2">
    <source>
        <dbReference type="ARBA" id="ARBA00022485"/>
    </source>
</evidence>
<dbReference type="NCBIfam" id="TIGR04337">
    <property type="entry name" value="AmmeMemoSam_rS"/>
    <property type="match status" value="1"/>
</dbReference>
<keyword evidence="2" id="KW-0004">4Fe-4S</keyword>
<dbReference type="InterPro" id="IPR007197">
    <property type="entry name" value="rSAM"/>
</dbReference>
<name>A0A0S7XSA1_UNCSA</name>
<dbReference type="CDD" id="cd01335">
    <property type="entry name" value="Radical_SAM"/>
    <property type="match status" value="1"/>
</dbReference>
<evidence type="ECO:0000259" key="7">
    <source>
        <dbReference type="PROSITE" id="PS51918"/>
    </source>
</evidence>
<comment type="caution">
    <text evidence="8">The sequence shown here is derived from an EMBL/GenBank/DDBJ whole genome shotgun (WGS) entry which is preliminary data.</text>
</comment>
<dbReference type="InterPro" id="IPR013785">
    <property type="entry name" value="Aldolase_TIM"/>
</dbReference>
<dbReference type="SFLD" id="SFLDS00029">
    <property type="entry name" value="Radical_SAM"/>
    <property type="match status" value="1"/>
</dbReference>
<organism evidence="8 9">
    <name type="scientific">candidate division WOR-1 bacterium DG_54_3</name>
    <dbReference type="NCBI Taxonomy" id="1703775"/>
    <lineage>
        <taxon>Bacteria</taxon>
        <taxon>Bacillati</taxon>
        <taxon>Saganbacteria</taxon>
    </lineage>
</organism>
<sequence>MIREANLSKFEAKYWKRLGEDVVQCQLCPNLCVLPNLARGRCGVRINIEGKLYSLVYGKPVAVHVDPIEKKPLSHFLPGTPVFSIATAGCNLGCIFCQNWQISQANPEEADHYSLSPEQIIALAKKYKCPSIAYTYTEPTIFYEYMLDTAKLAKKAGIRNVMHSCGYINPEPLKELLKYMDAANVDLKGFSEEYYQEMCFGRLEPVLTTLKTVKEEGVWLE</sequence>
<dbReference type="Gene3D" id="3.20.20.70">
    <property type="entry name" value="Aldolase class I"/>
    <property type="match status" value="1"/>
</dbReference>
<evidence type="ECO:0000256" key="4">
    <source>
        <dbReference type="ARBA" id="ARBA00022723"/>
    </source>
</evidence>
<dbReference type="Proteomes" id="UP000051861">
    <property type="component" value="Unassembled WGS sequence"/>
</dbReference>